<reference evidence="7" key="3">
    <citation type="submission" date="2025-09" db="UniProtKB">
        <authorList>
            <consortium name="Ensembl"/>
        </authorList>
    </citation>
    <scope>IDENTIFICATION</scope>
</reference>
<evidence type="ECO:0000313" key="8">
    <source>
        <dbReference type="Proteomes" id="UP000694397"/>
    </source>
</evidence>
<feature type="repeat" description="WD" evidence="4">
    <location>
        <begin position="114"/>
        <end position="155"/>
    </location>
</feature>
<organism evidence="7 8">
    <name type="scientific">Scleropages formosus</name>
    <name type="common">Asian bonytongue</name>
    <name type="synonym">Osteoglossum formosum</name>
    <dbReference type="NCBI Taxonomy" id="113540"/>
    <lineage>
        <taxon>Eukaryota</taxon>
        <taxon>Metazoa</taxon>
        <taxon>Chordata</taxon>
        <taxon>Craniata</taxon>
        <taxon>Vertebrata</taxon>
        <taxon>Euteleostomi</taxon>
        <taxon>Actinopterygii</taxon>
        <taxon>Neopterygii</taxon>
        <taxon>Teleostei</taxon>
        <taxon>Osteoglossocephala</taxon>
        <taxon>Osteoglossomorpha</taxon>
        <taxon>Osteoglossiformes</taxon>
        <taxon>Osteoglossidae</taxon>
        <taxon>Scleropages</taxon>
    </lineage>
</organism>
<dbReference type="InterPro" id="IPR052414">
    <property type="entry name" value="U3_snoRNA-assoc_WDR"/>
</dbReference>
<dbReference type="Ensembl" id="ENSSFOT00015006408.2">
    <property type="protein sequence ID" value="ENSSFOP00015006309.2"/>
    <property type="gene ID" value="ENSSFOG00015004013.2"/>
</dbReference>
<dbReference type="PROSITE" id="PS50082">
    <property type="entry name" value="WD_REPEATS_2"/>
    <property type="match status" value="1"/>
</dbReference>
<evidence type="ECO:0000256" key="3">
    <source>
        <dbReference type="ARBA" id="ARBA00038335"/>
    </source>
</evidence>
<reference evidence="7" key="2">
    <citation type="submission" date="2025-08" db="UniProtKB">
        <authorList>
            <consortium name="Ensembl"/>
        </authorList>
    </citation>
    <scope>IDENTIFICATION</scope>
</reference>
<keyword evidence="8" id="KW-1185">Reference proteome</keyword>
<dbReference type="PROSITE" id="PS50294">
    <property type="entry name" value="WD_REPEATS_REGION"/>
    <property type="match status" value="1"/>
</dbReference>
<dbReference type="GO" id="GO:0000462">
    <property type="term" value="P:maturation of SSU-rRNA from tricistronic rRNA transcript (SSU-rRNA, 5.8S rRNA, LSU-rRNA)"/>
    <property type="evidence" value="ECO:0007669"/>
    <property type="project" value="TreeGrafter"/>
</dbReference>
<dbReference type="Proteomes" id="UP000694397">
    <property type="component" value="Chromosome 1"/>
</dbReference>
<dbReference type="AlphaFoldDB" id="A0A8C9R7M9"/>
<proteinExistence type="inferred from homology"/>
<dbReference type="InterPro" id="IPR007148">
    <property type="entry name" value="SSU_processome_Utp12"/>
</dbReference>
<gene>
    <name evidence="7" type="primary">LOC108929238</name>
</gene>
<dbReference type="Gene3D" id="2.130.10.10">
    <property type="entry name" value="YVTN repeat-like/Quinoprotein amine dehydrogenase"/>
    <property type="match status" value="2"/>
</dbReference>
<evidence type="ECO:0000259" key="6">
    <source>
        <dbReference type="Pfam" id="PF12894"/>
    </source>
</evidence>
<dbReference type="GO" id="GO:0005730">
    <property type="term" value="C:nucleolus"/>
    <property type="evidence" value="ECO:0007669"/>
    <property type="project" value="TreeGrafter"/>
</dbReference>
<comment type="subcellular location">
    <subcellularLocation>
        <location evidence="1">Nucleus</location>
    </subcellularLocation>
</comment>
<protein>
    <submittedName>
        <fullName evidence="7">WD repeat domain 43</fullName>
    </submittedName>
</protein>
<feature type="domain" description="Small-subunit processome Utp12" evidence="5">
    <location>
        <begin position="416"/>
        <end position="516"/>
    </location>
</feature>
<reference evidence="7 8" key="1">
    <citation type="submission" date="2019-04" db="EMBL/GenBank/DDBJ databases">
        <authorList>
            <consortium name="Wellcome Sanger Institute Data Sharing"/>
        </authorList>
    </citation>
    <scope>NUCLEOTIDE SEQUENCE [LARGE SCALE GENOMIC DNA]</scope>
</reference>
<accession>A0A8C9R7M9</accession>
<dbReference type="InterPro" id="IPR036322">
    <property type="entry name" value="WD40_repeat_dom_sf"/>
</dbReference>
<evidence type="ECO:0000256" key="2">
    <source>
        <dbReference type="ARBA" id="ARBA00023242"/>
    </source>
</evidence>
<evidence type="ECO:0000259" key="5">
    <source>
        <dbReference type="Pfam" id="PF04003"/>
    </source>
</evidence>
<name>A0A8C9R7M9_SCLFO</name>
<dbReference type="PANTHER" id="PTHR44267">
    <property type="entry name" value="WD REPEAT-CONTAINING PROTEIN 43"/>
    <property type="match status" value="1"/>
</dbReference>
<evidence type="ECO:0000256" key="1">
    <source>
        <dbReference type="ARBA" id="ARBA00004123"/>
    </source>
</evidence>
<dbReference type="InterPro" id="IPR024977">
    <property type="entry name" value="Apc4-like_WD40_dom"/>
</dbReference>
<dbReference type="PANTHER" id="PTHR44267:SF1">
    <property type="entry name" value="WD REPEAT-CONTAINING PROTEIN 43"/>
    <property type="match status" value="1"/>
</dbReference>
<dbReference type="InterPro" id="IPR015943">
    <property type="entry name" value="WD40/YVTN_repeat-like_dom_sf"/>
</dbReference>
<dbReference type="Pfam" id="PF04003">
    <property type="entry name" value="Utp12"/>
    <property type="match status" value="1"/>
</dbReference>
<comment type="similarity">
    <text evidence="3">Belongs to the UTP5 family.</text>
</comment>
<dbReference type="OrthoDB" id="30195at2759"/>
<keyword evidence="4" id="KW-0853">WD repeat</keyword>
<dbReference type="SUPFAM" id="SSF50978">
    <property type="entry name" value="WD40 repeat-like"/>
    <property type="match status" value="1"/>
</dbReference>
<evidence type="ECO:0000256" key="4">
    <source>
        <dbReference type="PROSITE-ProRule" id="PRU00221"/>
    </source>
</evidence>
<dbReference type="Pfam" id="PF12894">
    <property type="entry name" value="ANAPC4_WD40"/>
    <property type="match status" value="1"/>
</dbReference>
<feature type="domain" description="Anaphase-promoting complex subunit 4-like WD40" evidence="6">
    <location>
        <begin position="84"/>
        <end position="161"/>
    </location>
</feature>
<evidence type="ECO:0000313" key="7">
    <source>
        <dbReference type="Ensembl" id="ENSSFOP00015006309.2"/>
    </source>
</evidence>
<keyword evidence="2" id="KW-0539">Nucleus</keyword>
<dbReference type="GeneTree" id="ENSGT00390000004254"/>
<sequence length="699" mass="78396">MAAEGGRLALSAPCAFSPKTHHYLAVCSQDGALLRIWDTRRSCIHQEHALSAHLGALCTCIAWGPSQADGPQRKRRKSQARHVSEKEDLLALGTTAGSIVLYSVAKGKLHSTLEESHSGGVNVVRWHPEENFLYSASEDTHIAEWDLQTGRVRCKWKADRRPVTGLCVSPNGQWLLSAGQTIKMWNLETKELFRRFQGHCTAVTTLCFTPPHPPDSGNLYFLSGATRDPLLSVWQVQSDGNNKNAVSSFALTDEPQHIDIATCDDKDQVLRMAVACKDGQLHIFQHHLNGPFKKPLSPSCSVQVSSTGAQGAAGDVPVPLPLLAAAFDTEEQDLLLAYGSRLQPVVERVALNTAERNICLVRNVQTISMDALDSDITKVMPIKRKTTVGQGGPDMAPSLQTDNFTLLLVRGLESSDNNILNKILQIRKDVLIKKTVARLPDTAVLPLVEERRRKMHPVSAAVLMVRWLKAVLIHHTSYLSTLQDPDSSLRLLYHMIESRMKMFHRLTRLYGKLYLLITQVAACDNTYRVTEQDQGAKMVYEEGKAQCGLSFSSLAFCHMKAKRLLKFHWHIPWMDSVSFFRLREIMFQHLFPQQVPVIVLVKGHFVPPPWIQFSVELYEQYFTQYCSEQFQCLTHPSVSKYTAVVKQFLVLDFHITVWPLVCFTWTESSDEDKTSGDEGLPEEDSDVSGKNLVAVNLFM</sequence>
<dbReference type="InterPro" id="IPR001680">
    <property type="entry name" value="WD40_rpt"/>
</dbReference>
<dbReference type="SMART" id="SM00320">
    <property type="entry name" value="WD40"/>
    <property type="match status" value="5"/>
</dbReference>